<dbReference type="InterPro" id="IPR001910">
    <property type="entry name" value="Inosine/uridine_hydrolase_dom"/>
</dbReference>
<dbReference type="InterPro" id="IPR036452">
    <property type="entry name" value="Ribo_hydro-like"/>
</dbReference>
<dbReference type="Gene3D" id="3.90.245.10">
    <property type="entry name" value="Ribonucleoside hydrolase-like"/>
    <property type="match status" value="1"/>
</dbReference>
<accession>A0A2W5BZ19</accession>
<dbReference type="AlphaFoldDB" id="A0A2W5BZ19"/>
<dbReference type="SUPFAM" id="SSF53590">
    <property type="entry name" value="Nucleoside hydrolase"/>
    <property type="match status" value="1"/>
</dbReference>
<keyword evidence="1" id="KW-0378">Hydrolase</keyword>
<sequence>MKTPIVYDGDMGGDDLWAIAMLLAHRGRFDILGIASVFGNVSQPFATQNVLNFLHWIDAEEIGVVQGADTPCDGMRPFGDDAYGSDGVGGVILPQSAKPIQKVDIADWYAKTLEKAGSPVTVFATGPITNLALFLEKHPDKAGKIEKIIYMGGGMEPPGNDGKPVLLPNGRIRSGNIMPYAEFNAYQDPKALNIVLKSGVDIVFMAMDASQNMVLTESRQNRIKALDETYGPAFHRMLMVVADLDKEKFGLEGPSIHDPNVIIYALRPDLYKARPEPSLAFVEAPPESEHRGEAVRTGNGTARATWLTGVTDKDEIFEEMILALSRTIAQAG</sequence>
<evidence type="ECO:0000313" key="5">
    <source>
        <dbReference type="Proteomes" id="UP000249557"/>
    </source>
</evidence>
<protein>
    <recommendedName>
        <fullName evidence="3">Inosine/uridine-preferring nucleoside hydrolase domain-containing protein</fullName>
    </recommendedName>
</protein>
<dbReference type="Pfam" id="PF01156">
    <property type="entry name" value="IU_nuc_hydro"/>
    <property type="match status" value="1"/>
</dbReference>
<gene>
    <name evidence="4" type="ORF">DI626_02025</name>
</gene>
<evidence type="ECO:0000256" key="1">
    <source>
        <dbReference type="ARBA" id="ARBA00022801"/>
    </source>
</evidence>
<name>A0A2W5BZ19_9BACT</name>
<dbReference type="GO" id="GO:0006152">
    <property type="term" value="P:purine nucleoside catabolic process"/>
    <property type="evidence" value="ECO:0007669"/>
    <property type="project" value="TreeGrafter"/>
</dbReference>
<comment type="caution">
    <text evidence="4">The sequence shown here is derived from an EMBL/GenBank/DDBJ whole genome shotgun (WGS) entry which is preliminary data.</text>
</comment>
<dbReference type="InterPro" id="IPR023186">
    <property type="entry name" value="IUNH"/>
</dbReference>
<evidence type="ECO:0000313" key="4">
    <source>
        <dbReference type="EMBL" id="PZO88311.1"/>
    </source>
</evidence>
<dbReference type="EMBL" id="QFNK01000021">
    <property type="protein sequence ID" value="PZO88311.1"/>
    <property type="molecule type" value="Genomic_DNA"/>
</dbReference>
<keyword evidence="2" id="KW-0326">Glycosidase</keyword>
<dbReference type="GO" id="GO:0008477">
    <property type="term" value="F:purine nucleosidase activity"/>
    <property type="evidence" value="ECO:0007669"/>
    <property type="project" value="TreeGrafter"/>
</dbReference>
<dbReference type="PANTHER" id="PTHR12304">
    <property type="entry name" value="INOSINE-URIDINE PREFERRING NUCLEOSIDE HYDROLASE"/>
    <property type="match status" value="1"/>
</dbReference>
<evidence type="ECO:0000259" key="3">
    <source>
        <dbReference type="Pfam" id="PF01156"/>
    </source>
</evidence>
<dbReference type="GO" id="GO:0005829">
    <property type="term" value="C:cytosol"/>
    <property type="evidence" value="ECO:0007669"/>
    <property type="project" value="TreeGrafter"/>
</dbReference>
<dbReference type="PANTHER" id="PTHR12304:SF4">
    <property type="entry name" value="URIDINE NUCLEOSIDASE"/>
    <property type="match status" value="1"/>
</dbReference>
<proteinExistence type="predicted"/>
<evidence type="ECO:0000256" key="2">
    <source>
        <dbReference type="ARBA" id="ARBA00023295"/>
    </source>
</evidence>
<dbReference type="Proteomes" id="UP000249557">
    <property type="component" value="Unassembled WGS sequence"/>
</dbReference>
<organism evidence="4 5">
    <name type="scientific">Micavibrio aeruginosavorus</name>
    <dbReference type="NCBI Taxonomy" id="349221"/>
    <lineage>
        <taxon>Bacteria</taxon>
        <taxon>Pseudomonadati</taxon>
        <taxon>Bdellovibrionota</taxon>
        <taxon>Bdellovibrionia</taxon>
        <taxon>Bdellovibrionales</taxon>
        <taxon>Pseudobdellovibrionaceae</taxon>
        <taxon>Micavibrio</taxon>
    </lineage>
</organism>
<feature type="domain" description="Inosine/uridine-preferring nucleoside hydrolase" evidence="3">
    <location>
        <begin position="5"/>
        <end position="294"/>
    </location>
</feature>
<reference evidence="4 5" key="1">
    <citation type="submission" date="2017-08" db="EMBL/GenBank/DDBJ databases">
        <title>Infants hospitalized years apart are colonized by the same room-sourced microbial strains.</title>
        <authorList>
            <person name="Brooks B."/>
            <person name="Olm M.R."/>
            <person name="Firek B.A."/>
            <person name="Baker R."/>
            <person name="Thomas B.C."/>
            <person name="Morowitz M.J."/>
            <person name="Banfield J.F."/>
        </authorList>
    </citation>
    <scope>NUCLEOTIDE SEQUENCE [LARGE SCALE GENOMIC DNA]</scope>
    <source>
        <strain evidence="4">S2_018_000_R2_104</strain>
    </source>
</reference>